<feature type="region of interest" description="Disordered" evidence="1">
    <location>
        <begin position="1"/>
        <end position="21"/>
    </location>
</feature>
<comment type="caution">
    <text evidence="2">The sequence shown here is derived from an EMBL/GenBank/DDBJ whole genome shotgun (WGS) entry which is preliminary data.</text>
</comment>
<reference evidence="2 3" key="1">
    <citation type="journal article" date="2024" name="BMC Genomics">
        <title>Genome assembly of redclaw crayfish (Cherax quadricarinatus) provides insights into its immune adaptation and hypoxia tolerance.</title>
        <authorList>
            <person name="Liu Z."/>
            <person name="Zheng J."/>
            <person name="Li H."/>
            <person name="Fang K."/>
            <person name="Wang S."/>
            <person name="He J."/>
            <person name="Zhou D."/>
            <person name="Weng S."/>
            <person name="Chi M."/>
            <person name="Gu Z."/>
            <person name="He J."/>
            <person name="Li F."/>
            <person name="Wang M."/>
        </authorList>
    </citation>
    <scope>NUCLEOTIDE SEQUENCE [LARGE SCALE GENOMIC DNA]</scope>
    <source>
        <strain evidence="2">ZL_2023a</strain>
    </source>
</reference>
<feature type="compositionally biased region" description="Polar residues" evidence="1">
    <location>
        <begin position="95"/>
        <end position="104"/>
    </location>
</feature>
<proteinExistence type="predicted"/>
<evidence type="ECO:0000313" key="2">
    <source>
        <dbReference type="EMBL" id="KAK8724905.1"/>
    </source>
</evidence>
<dbReference type="AlphaFoldDB" id="A0AAW0W6J2"/>
<keyword evidence="3" id="KW-1185">Reference proteome</keyword>
<organism evidence="2 3">
    <name type="scientific">Cherax quadricarinatus</name>
    <name type="common">Australian red claw crayfish</name>
    <dbReference type="NCBI Taxonomy" id="27406"/>
    <lineage>
        <taxon>Eukaryota</taxon>
        <taxon>Metazoa</taxon>
        <taxon>Ecdysozoa</taxon>
        <taxon>Arthropoda</taxon>
        <taxon>Crustacea</taxon>
        <taxon>Multicrustacea</taxon>
        <taxon>Malacostraca</taxon>
        <taxon>Eumalacostraca</taxon>
        <taxon>Eucarida</taxon>
        <taxon>Decapoda</taxon>
        <taxon>Pleocyemata</taxon>
        <taxon>Astacidea</taxon>
        <taxon>Parastacoidea</taxon>
        <taxon>Parastacidae</taxon>
        <taxon>Cherax</taxon>
    </lineage>
</organism>
<feature type="compositionally biased region" description="Polar residues" evidence="1">
    <location>
        <begin position="9"/>
        <end position="21"/>
    </location>
</feature>
<dbReference type="EMBL" id="JARKIK010000084">
    <property type="protein sequence ID" value="KAK8724905.1"/>
    <property type="molecule type" value="Genomic_DNA"/>
</dbReference>
<name>A0AAW0W6J2_CHEQU</name>
<sequence>MFSGKTTKHTALQQANTKTPLEQQTITGLKIVLSIYSAKQNNGTHKCNLRETECTNISNRTKIYKQKPDITEIVHRINKIKQSTDNIPTKDKPKSQTNSDTTHK</sequence>
<evidence type="ECO:0000256" key="1">
    <source>
        <dbReference type="SAM" id="MobiDB-lite"/>
    </source>
</evidence>
<accession>A0AAW0W6J2</accession>
<dbReference type="Proteomes" id="UP001445076">
    <property type="component" value="Unassembled WGS sequence"/>
</dbReference>
<feature type="region of interest" description="Disordered" evidence="1">
    <location>
        <begin position="80"/>
        <end position="104"/>
    </location>
</feature>
<evidence type="ECO:0000313" key="3">
    <source>
        <dbReference type="Proteomes" id="UP001445076"/>
    </source>
</evidence>
<protein>
    <submittedName>
        <fullName evidence="2">Uncharacterized protein</fullName>
    </submittedName>
</protein>
<gene>
    <name evidence="2" type="ORF">OTU49_010967</name>
</gene>